<feature type="binding site" description="axial binding residue" evidence="8">
    <location>
        <position position="471"/>
    </location>
    <ligand>
        <name>heme</name>
        <dbReference type="ChEBI" id="CHEBI:30413"/>
    </ligand>
    <ligandPart>
        <name>Fe</name>
        <dbReference type="ChEBI" id="CHEBI:18248"/>
    </ligandPart>
</feature>
<dbReference type="PANTHER" id="PTHR24279:SF120">
    <property type="entry name" value="CYTOCHROME P450"/>
    <property type="match status" value="1"/>
</dbReference>
<name>A0A182Q137_9DIPT</name>
<reference evidence="10" key="2">
    <citation type="submission" date="2020-05" db="UniProtKB">
        <authorList>
            <consortium name="EnsemblMetazoa"/>
        </authorList>
    </citation>
    <scope>IDENTIFICATION</scope>
    <source>
        <strain evidence="10">FAR1</strain>
    </source>
</reference>
<dbReference type="InterPro" id="IPR017972">
    <property type="entry name" value="Cyt_P450_CS"/>
</dbReference>
<dbReference type="PRINTS" id="PR00385">
    <property type="entry name" value="P450"/>
</dbReference>
<dbReference type="CDD" id="cd11054">
    <property type="entry name" value="CYP24A1-like"/>
    <property type="match status" value="1"/>
</dbReference>
<dbReference type="GO" id="GO:0016705">
    <property type="term" value="F:oxidoreductase activity, acting on paired donors, with incorporation or reduction of molecular oxygen"/>
    <property type="evidence" value="ECO:0007669"/>
    <property type="project" value="InterPro"/>
</dbReference>
<proteinExistence type="inferred from homology"/>
<dbReference type="InterPro" id="IPR036396">
    <property type="entry name" value="Cyt_P450_sf"/>
</dbReference>
<dbReference type="EnsemblMetazoa" id="AFAF000981-RA">
    <property type="protein sequence ID" value="AFAF000981-PA"/>
    <property type="gene ID" value="AFAF000981"/>
</dbReference>
<keyword evidence="5 9" id="KW-0560">Oxidoreductase</keyword>
<reference evidence="11" key="1">
    <citation type="submission" date="2014-01" db="EMBL/GenBank/DDBJ databases">
        <title>The Genome Sequence of Anopheles farauti FAR1 (V2).</title>
        <authorList>
            <consortium name="The Broad Institute Genomics Platform"/>
            <person name="Neafsey D.E."/>
            <person name="Besansky N."/>
            <person name="Howell P."/>
            <person name="Walton C."/>
            <person name="Young S.K."/>
            <person name="Zeng Q."/>
            <person name="Gargeya S."/>
            <person name="Fitzgerald M."/>
            <person name="Haas B."/>
            <person name="Abouelleil A."/>
            <person name="Allen A.W."/>
            <person name="Alvarado L."/>
            <person name="Arachchi H.M."/>
            <person name="Berlin A.M."/>
            <person name="Chapman S.B."/>
            <person name="Gainer-Dewar J."/>
            <person name="Goldberg J."/>
            <person name="Griggs A."/>
            <person name="Gujja S."/>
            <person name="Hansen M."/>
            <person name="Howarth C."/>
            <person name="Imamovic A."/>
            <person name="Ireland A."/>
            <person name="Larimer J."/>
            <person name="McCowan C."/>
            <person name="Murphy C."/>
            <person name="Pearson M."/>
            <person name="Poon T.W."/>
            <person name="Priest M."/>
            <person name="Roberts A."/>
            <person name="Saif S."/>
            <person name="Shea T."/>
            <person name="Sisk P."/>
            <person name="Sykes S."/>
            <person name="Wortman J."/>
            <person name="Nusbaum C."/>
            <person name="Birren B."/>
        </authorList>
    </citation>
    <scope>NUCLEOTIDE SEQUENCE [LARGE SCALE GENOMIC DNA]</scope>
    <source>
        <strain evidence="11">FAR1</strain>
    </source>
</reference>
<keyword evidence="3 8" id="KW-0349">Heme</keyword>
<dbReference type="InterPro" id="IPR001128">
    <property type="entry name" value="Cyt_P450"/>
</dbReference>
<dbReference type="FunFam" id="1.10.630.10:FF:000006">
    <property type="entry name" value="Cytochrome P450 302a1, mitochondrial"/>
    <property type="match status" value="1"/>
</dbReference>
<keyword evidence="11" id="KW-1185">Reference proteome</keyword>
<comment type="similarity">
    <text evidence="2 9">Belongs to the cytochrome P450 family.</text>
</comment>
<keyword evidence="4 8" id="KW-0479">Metal-binding</keyword>
<accession>A0A182Q137</accession>
<evidence type="ECO:0000313" key="10">
    <source>
        <dbReference type="EnsemblMetazoa" id="AFAF000981-PA"/>
    </source>
</evidence>
<dbReference type="GO" id="GO:0005506">
    <property type="term" value="F:iron ion binding"/>
    <property type="evidence" value="ECO:0007669"/>
    <property type="project" value="InterPro"/>
</dbReference>
<dbReference type="VEuPathDB" id="VectorBase:AFAF000981"/>
<dbReference type="InterPro" id="IPR050479">
    <property type="entry name" value="CYP11_CYP27_families"/>
</dbReference>
<protein>
    <submittedName>
        <fullName evidence="10">Uncharacterized protein</fullName>
    </submittedName>
</protein>
<dbReference type="Pfam" id="PF00067">
    <property type="entry name" value="p450"/>
    <property type="match status" value="1"/>
</dbReference>
<dbReference type="PANTHER" id="PTHR24279">
    <property type="entry name" value="CYTOCHROME P450"/>
    <property type="match status" value="1"/>
</dbReference>
<keyword evidence="7 9" id="KW-0503">Monooxygenase</keyword>
<dbReference type="SUPFAM" id="SSF48264">
    <property type="entry name" value="Cytochrome P450"/>
    <property type="match status" value="1"/>
</dbReference>
<dbReference type="AlphaFoldDB" id="A0A182Q137"/>
<evidence type="ECO:0000256" key="7">
    <source>
        <dbReference type="ARBA" id="ARBA00023033"/>
    </source>
</evidence>
<evidence type="ECO:0000313" key="11">
    <source>
        <dbReference type="Proteomes" id="UP000075886"/>
    </source>
</evidence>
<dbReference type="EMBL" id="AXCN02000798">
    <property type="status" value="NOT_ANNOTATED_CDS"/>
    <property type="molecule type" value="Genomic_DNA"/>
</dbReference>
<evidence type="ECO:0000256" key="3">
    <source>
        <dbReference type="ARBA" id="ARBA00022617"/>
    </source>
</evidence>
<comment type="cofactor">
    <cofactor evidence="1 8">
        <name>heme</name>
        <dbReference type="ChEBI" id="CHEBI:30413"/>
    </cofactor>
</comment>
<dbReference type="STRING" id="69004.A0A182Q137"/>
<evidence type="ECO:0000256" key="8">
    <source>
        <dbReference type="PIRSR" id="PIRSR602401-1"/>
    </source>
</evidence>
<dbReference type="GO" id="GO:0020037">
    <property type="term" value="F:heme binding"/>
    <property type="evidence" value="ECO:0007669"/>
    <property type="project" value="InterPro"/>
</dbReference>
<evidence type="ECO:0000256" key="1">
    <source>
        <dbReference type="ARBA" id="ARBA00001971"/>
    </source>
</evidence>
<dbReference type="GO" id="GO:0004497">
    <property type="term" value="F:monooxygenase activity"/>
    <property type="evidence" value="ECO:0007669"/>
    <property type="project" value="UniProtKB-KW"/>
</dbReference>
<keyword evidence="6 8" id="KW-0408">Iron</keyword>
<evidence type="ECO:0000256" key="9">
    <source>
        <dbReference type="RuleBase" id="RU000461"/>
    </source>
</evidence>
<evidence type="ECO:0000256" key="6">
    <source>
        <dbReference type="ARBA" id="ARBA00023004"/>
    </source>
</evidence>
<dbReference type="Proteomes" id="UP000075886">
    <property type="component" value="Unassembled WGS sequence"/>
</dbReference>
<dbReference type="PROSITE" id="PS00086">
    <property type="entry name" value="CYTOCHROME_P450"/>
    <property type="match status" value="1"/>
</dbReference>
<evidence type="ECO:0000256" key="4">
    <source>
        <dbReference type="ARBA" id="ARBA00022723"/>
    </source>
</evidence>
<evidence type="ECO:0000256" key="5">
    <source>
        <dbReference type="ARBA" id="ARBA00023002"/>
    </source>
</evidence>
<evidence type="ECO:0000256" key="2">
    <source>
        <dbReference type="ARBA" id="ARBA00010617"/>
    </source>
</evidence>
<dbReference type="PRINTS" id="PR00463">
    <property type="entry name" value="EP450I"/>
</dbReference>
<dbReference type="InterPro" id="IPR002401">
    <property type="entry name" value="Cyt_P450_E_grp-I"/>
</dbReference>
<organism evidence="10 11">
    <name type="scientific">Anopheles farauti</name>
    <dbReference type="NCBI Taxonomy" id="69004"/>
    <lineage>
        <taxon>Eukaryota</taxon>
        <taxon>Metazoa</taxon>
        <taxon>Ecdysozoa</taxon>
        <taxon>Arthropoda</taxon>
        <taxon>Hexapoda</taxon>
        <taxon>Insecta</taxon>
        <taxon>Pterygota</taxon>
        <taxon>Neoptera</taxon>
        <taxon>Endopterygota</taxon>
        <taxon>Diptera</taxon>
        <taxon>Nematocera</taxon>
        <taxon>Culicoidea</taxon>
        <taxon>Culicidae</taxon>
        <taxon>Anophelinae</taxon>
        <taxon>Anopheles</taxon>
    </lineage>
</organism>
<sequence>MLAGRCFTKSVACCHRSVRWRSARAGVAEQARRLPDDTIDPEWVTAKPYESIPGISRWQLVTRFAKGGRYDGLDLTDLHRAMREEFGPLVRIPGVLRRLDAVMSFNPEDFAKVFRTEGPWPMRRSFQTMSHYREVVRPEIFGEMGGLVTSQGETWQKMRSLSNPVLMQPKTVNVYVSTMDETARELIAIISSLRDEKHELPQDFIQWVYRWALEVTCVMALDTRLGALSKNVSTEGQTLLDSVEQVFELTYELDILPSIWRYYKTPTFKKLMRAYDTMVEIIMSKIEAALARIEQNPTSIDNQSVLYKLLKIDKHVAVVTALDMMFAGIDTTSTSTLGTLYCLATNPDKQAKLRDELRTILPKKDSTLTVDSMRNLPYLRACIKEGLRMVPPIAGNLRATGRNIVLQGYRIPKGTDIAMSSQVLMHDDSVFSRAKEYIPERWLGGQPEEIPNAKETHPFVFLPFGFGSRSCVGKRLAMMEMEVLLSRLIRQFEFRWNYGEFKLRTTIINLPGSPLPFEMKDVVD</sequence>
<dbReference type="Gene3D" id="1.10.630.10">
    <property type="entry name" value="Cytochrome P450"/>
    <property type="match status" value="1"/>
</dbReference>